<dbReference type="GO" id="GO:0016491">
    <property type="term" value="F:oxidoreductase activity"/>
    <property type="evidence" value="ECO:0007669"/>
    <property type="project" value="InterPro"/>
</dbReference>
<feature type="non-terminal residue" evidence="4">
    <location>
        <position position="1"/>
    </location>
</feature>
<dbReference type="Gene3D" id="1.10.1280.10">
    <property type="entry name" value="Di-copper center containing domain from catechol oxidase"/>
    <property type="match status" value="1"/>
</dbReference>
<evidence type="ECO:0000259" key="3">
    <source>
        <dbReference type="PROSITE" id="PS51670"/>
    </source>
</evidence>
<accession>A0A2G9TSB6</accession>
<keyword evidence="5" id="KW-1185">Reference proteome</keyword>
<dbReference type="OrthoDB" id="5842589at2759"/>
<proteinExistence type="predicted"/>
<dbReference type="PROSITE" id="PS51670">
    <property type="entry name" value="SHKT"/>
    <property type="match status" value="1"/>
</dbReference>
<dbReference type="PANTHER" id="PTHR11474:SF21">
    <property type="entry name" value="SHKT DOMAIN-CONTAINING PROTEIN"/>
    <property type="match status" value="1"/>
</dbReference>
<sequence>KKATTKLLALPPGVSAAGGKAMAAELAPIASSIYQCMDLQCVCTYLRGNLAPNGACTLPNGQMLRKAIRFEFALRQIDPSISLPYWDSTLDSALPRPADSILFSPILEGATNAQGFVDNGPYAGFRTLEGQANVKRAVGAQGAPFTQSDIDWVMNQNEVDQVLAFSAPRQGCPYRTDYNCLEYTHGNGHIFIGGDMYDTGTSANDPIFFLHHCFVDYIWEQWRQQRQTRADRETLYPPDNAFCASPQHFAAATMNPFAPMRNIDGLSNKYTDNLYEYAARPFCTQALPRCGSKFLFCDLSRGQPRCASKLKVGGQCGSFSMGENPCFNGACVGGVCVASTQVVITPPPISPITTMRPVVIAPQETCFNENQCCAPWAAKGECNRNQAYMGEWCKASCGLCRAQYRLVDGE</sequence>
<feature type="disulfide bond" evidence="2">
    <location>
        <begin position="366"/>
        <end position="400"/>
    </location>
</feature>
<reference evidence="4 5" key="1">
    <citation type="submission" date="2015-09" db="EMBL/GenBank/DDBJ databases">
        <title>Draft genome of the parasitic nematode Teladorsagia circumcincta isolate WARC Sus (inbred).</title>
        <authorList>
            <person name="Mitreva M."/>
        </authorList>
    </citation>
    <scope>NUCLEOTIDE SEQUENCE [LARGE SCALE GENOMIC DNA]</scope>
    <source>
        <strain evidence="4 5">S</strain>
    </source>
</reference>
<gene>
    <name evidence="4" type="ORF">TELCIR_17668</name>
</gene>
<dbReference type="InterPro" id="IPR050316">
    <property type="entry name" value="Tyrosinase/Hemocyanin"/>
</dbReference>
<dbReference type="Pfam" id="PF00264">
    <property type="entry name" value="Tyrosinase"/>
    <property type="match status" value="1"/>
</dbReference>
<evidence type="ECO:0000313" key="4">
    <source>
        <dbReference type="EMBL" id="PIO60827.1"/>
    </source>
</evidence>
<organism evidence="4 5">
    <name type="scientific">Teladorsagia circumcincta</name>
    <name type="common">Brown stomach worm</name>
    <name type="synonym">Ostertagia circumcincta</name>
    <dbReference type="NCBI Taxonomy" id="45464"/>
    <lineage>
        <taxon>Eukaryota</taxon>
        <taxon>Metazoa</taxon>
        <taxon>Ecdysozoa</taxon>
        <taxon>Nematoda</taxon>
        <taxon>Chromadorea</taxon>
        <taxon>Rhabditida</taxon>
        <taxon>Rhabditina</taxon>
        <taxon>Rhabditomorpha</taxon>
        <taxon>Strongyloidea</taxon>
        <taxon>Trichostrongylidae</taxon>
        <taxon>Teladorsagia</taxon>
    </lineage>
</organism>
<protein>
    <submittedName>
        <fullName evidence="4">ShTK domain protein</fullName>
    </submittedName>
</protein>
<evidence type="ECO:0000256" key="2">
    <source>
        <dbReference type="PROSITE-ProRule" id="PRU01005"/>
    </source>
</evidence>
<dbReference type="PROSITE" id="PS00498">
    <property type="entry name" value="TYROSINASE_2"/>
    <property type="match status" value="1"/>
</dbReference>
<comment type="caution">
    <text evidence="2">Lacks conserved residue(s) required for the propagation of feature annotation.</text>
</comment>
<dbReference type="PANTHER" id="PTHR11474">
    <property type="entry name" value="TYROSINASE FAMILY MEMBER"/>
    <property type="match status" value="1"/>
</dbReference>
<dbReference type="EMBL" id="KZ354708">
    <property type="protein sequence ID" value="PIO60827.1"/>
    <property type="molecule type" value="Genomic_DNA"/>
</dbReference>
<dbReference type="SMART" id="SM00254">
    <property type="entry name" value="ShKT"/>
    <property type="match status" value="1"/>
</dbReference>
<dbReference type="PRINTS" id="PR00092">
    <property type="entry name" value="TYROSINASE"/>
</dbReference>
<dbReference type="InterPro" id="IPR008922">
    <property type="entry name" value="Di-copper_centre_dom_sf"/>
</dbReference>
<dbReference type="InterPro" id="IPR003582">
    <property type="entry name" value="ShKT_dom"/>
</dbReference>
<dbReference type="GO" id="GO:0046872">
    <property type="term" value="F:metal ion binding"/>
    <property type="evidence" value="ECO:0007669"/>
    <property type="project" value="UniProtKB-KW"/>
</dbReference>
<evidence type="ECO:0000256" key="1">
    <source>
        <dbReference type="ARBA" id="ARBA00022723"/>
    </source>
</evidence>
<keyword evidence="1" id="KW-0479">Metal-binding</keyword>
<keyword evidence="2" id="KW-1015">Disulfide bond</keyword>
<dbReference type="InterPro" id="IPR002227">
    <property type="entry name" value="Tyrosinase_Cu-bd"/>
</dbReference>
<feature type="domain" description="ShKT" evidence="3">
    <location>
        <begin position="366"/>
        <end position="400"/>
    </location>
</feature>
<dbReference type="SUPFAM" id="SSF48056">
    <property type="entry name" value="Di-copper centre-containing domain"/>
    <property type="match status" value="1"/>
</dbReference>
<evidence type="ECO:0000313" key="5">
    <source>
        <dbReference type="Proteomes" id="UP000230423"/>
    </source>
</evidence>
<dbReference type="Pfam" id="PF01549">
    <property type="entry name" value="ShK"/>
    <property type="match status" value="1"/>
</dbReference>
<dbReference type="AlphaFoldDB" id="A0A2G9TSB6"/>
<name>A0A2G9TSB6_TELCI</name>
<dbReference type="Proteomes" id="UP000230423">
    <property type="component" value="Unassembled WGS sequence"/>
</dbReference>